<keyword evidence="5" id="KW-0862">Zinc</keyword>
<evidence type="ECO:0000256" key="5">
    <source>
        <dbReference type="ARBA" id="ARBA00022833"/>
    </source>
</evidence>
<organism evidence="10 11">
    <name type="scientific">Haemaphysalis longicornis</name>
    <name type="common">Bush tick</name>
    <dbReference type="NCBI Taxonomy" id="44386"/>
    <lineage>
        <taxon>Eukaryota</taxon>
        <taxon>Metazoa</taxon>
        <taxon>Ecdysozoa</taxon>
        <taxon>Arthropoda</taxon>
        <taxon>Chelicerata</taxon>
        <taxon>Arachnida</taxon>
        <taxon>Acari</taxon>
        <taxon>Parasitiformes</taxon>
        <taxon>Ixodida</taxon>
        <taxon>Ixodoidea</taxon>
        <taxon>Ixodidae</taxon>
        <taxon>Haemaphysalinae</taxon>
        <taxon>Haemaphysalis</taxon>
    </lineage>
</organism>
<comment type="caution">
    <text evidence="10">The sequence shown here is derived from an EMBL/GenBank/DDBJ whole genome shotgun (WGS) entry which is preliminary data.</text>
</comment>
<dbReference type="AlphaFoldDB" id="A0A9J6GP21"/>
<sequence length="119" mass="13795">MGVLVLFLRLILHPSSHVTRHERTHTGETPFMCAICERGFKRKDTLEDHLNTHTGDEPYQCSDCGRRFKNRTSLLKHKKRMHLEGGKRYSCPHCGKRFAYKSDLNPHLLSHVPADRKAC</sequence>
<feature type="domain" description="C2H2-type" evidence="9">
    <location>
        <begin position="31"/>
        <end position="58"/>
    </location>
</feature>
<evidence type="ECO:0000313" key="11">
    <source>
        <dbReference type="Proteomes" id="UP000821853"/>
    </source>
</evidence>
<dbReference type="Gene3D" id="3.30.160.60">
    <property type="entry name" value="Classic Zinc Finger"/>
    <property type="match status" value="4"/>
</dbReference>
<dbReference type="GO" id="GO:0005634">
    <property type="term" value="C:nucleus"/>
    <property type="evidence" value="ECO:0007669"/>
    <property type="project" value="UniProtKB-SubCell"/>
</dbReference>
<protein>
    <recommendedName>
        <fullName evidence="9">C2H2-type domain-containing protein</fullName>
    </recommendedName>
</protein>
<evidence type="ECO:0000259" key="9">
    <source>
        <dbReference type="PROSITE" id="PS50157"/>
    </source>
</evidence>
<keyword evidence="3" id="KW-0677">Repeat</keyword>
<dbReference type="GO" id="GO:0006355">
    <property type="term" value="P:regulation of DNA-templated transcription"/>
    <property type="evidence" value="ECO:0007669"/>
    <property type="project" value="UniProtKB-ARBA"/>
</dbReference>
<keyword evidence="11" id="KW-1185">Reference proteome</keyword>
<gene>
    <name evidence="10" type="ORF">HPB48_016088</name>
</gene>
<dbReference type="OMA" id="GLARHMH"/>
<dbReference type="PANTHER" id="PTHR16515:SF66">
    <property type="entry name" value="C2H2-TYPE DOMAIN-CONTAINING PROTEIN"/>
    <property type="match status" value="1"/>
</dbReference>
<feature type="chain" id="PRO_5039926031" description="C2H2-type domain-containing protein" evidence="8">
    <location>
        <begin position="18"/>
        <end position="119"/>
    </location>
</feature>
<keyword evidence="6" id="KW-0539">Nucleus</keyword>
<dbReference type="PANTHER" id="PTHR16515">
    <property type="entry name" value="PR DOMAIN ZINC FINGER PROTEIN"/>
    <property type="match status" value="1"/>
</dbReference>
<evidence type="ECO:0000256" key="7">
    <source>
        <dbReference type="PROSITE-ProRule" id="PRU00042"/>
    </source>
</evidence>
<dbReference type="InterPro" id="IPR036236">
    <property type="entry name" value="Znf_C2H2_sf"/>
</dbReference>
<dbReference type="PROSITE" id="PS00028">
    <property type="entry name" value="ZINC_FINGER_C2H2_1"/>
    <property type="match status" value="3"/>
</dbReference>
<feature type="domain" description="C2H2-type" evidence="9">
    <location>
        <begin position="89"/>
        <end position="116"/>
    </location>
</feature>
<dbReference type="SUPFAM" id="SSF57667">
    <property type="entry name" value="beta-beta-alpha zinc fingers"/>
    <property type="match status" value="2"/>
</dbReference>
<dbReference type="VEuPathDB" id="VectorBase:HLOH_062161"/>
<evidence type="ECO:0000256" key="2">
    <source>
        <dbReference type="ARBA" id="ARBA00022723"/>
    </source>
</evidence>
<dbReference type="FunFam" id="3.30.160.60:FF:000100">
    <property type="entry name" value="Zinc finger 45-like"/>
    <property type="match status" value="1"/>
</dbReference>
<dbReference type="Pfam" id="PF00096">
    <property type="entry name" value="zf-C2H2"/>
    <property type="match status" value="3"/>
</dbReference>
<name>A0A9J6GP21_HAELO</name>
<dbReference type="GO" id="GO:0008270">
    <property type="term" value="F:zinc ion binding"/>
    <property type="evidence" value="ECO:0007669"/>
    <property type="project" value="UniProtKB-KW"/>
</dbReference>
<dbReference type="EMBL" id="JABSTR010000010">
    <property type="protein sequence ID" value="KAH9380230.1"/>
    <property type="molecule type" value="Genomic_DNA"/>
</dbReference>
<reference evidence="10 11" key="1">
    <citation type="journal article" date="2020" name="Cell">
        <title>Large-Scale Comparative Analyses of Tick Genomes Elucidate Their Genetic Diversity and Vector Capacities.</title>
        <authorList>
            <consortium name="Tick Genome and Microbiome Consortium (TIGMIC)"/>
            <person name="Jia N."/>
            <person name="Wang J."/>
            <person name="Shi W."/>
            <person name="Du L."/>
            <person name="Sun Y."/>
            <person name="Zhan W."/>
            <person name="Jiang J.F."/>
            <person name="Wang Q."/>
            <person name="Zhang B."/>
            <person name="Ji P."/>
            <person name="Bell-Sakyi L."/>
            <person name="Cui X.M."/>
            <person name="Yuan T.T."/>
            <person name="Jiang B.G."/>
            <person name="Yang W.F."/>
            <person name="Lam T.T."/>
            <person name="Chang Q.C."/>
            <person name="Ding S.J."/>
            <person name="Wang X.J."/>
            <person name="Zhu J.G."/>
            <person name="Ruan X.D."/>
            <person name="Zhao L."/>
            <person name="Wei J.T."/>
            <person name="Ye R.Z."/>
            <person name="Que T.C."/>
            <person name="Du C.H."/>
            <person name="Zhou Y.H."/>
            <person name="Cheng J.X."/>
            <person name="Dai P.F."/>
            <person name="Guo W.B."/>
            <person name="Han X.H."/>
            <person name="Huang E.J."/>
            <person name="Li L.F."/>
            <person name="Wei W."/>
            <person name="Gao Y.C."/>
            <person name="Liu J.Z."/>
            <person name="Shao H.Z."/>
            <person name="Wang X."/>
            <person name="Wang C.C."/>
            <person name="Yang T.C."/>
            <person name="Huo Q.B."/>
            <person name="Li W."/>
            <person name="Chen H.Y."/>
            <person name="Chen S.E."/>
            <person name="Zhou L.G."/>
            <person name="Ni X.B."/>
            <person name="Tian J.H."/>
            <person name="Sheng Y."/>
            <person name="Liu T."/>
            <person name="Pan Y.S."/>
            <person name="Xia L.Y."/>
            <person name="Li J."/>
            <person name="Zhao F."/>
            <person name="Cao W.C."/>
        </authorList>
    </citation>
    <scope>NUCLEOTIDE SEQUENCE [LARGE SCALE GENOMIC DNA]</scope>
    <source>
        <strain evidence="10">HaeL-2018</strain>
    </source>
</reference>
<feature type="domain" description="C2H2-type" evidence="9">
    <location>
        <begin position="59"/>
        <end position="82"/>
    </location>
</feature>
<accession>A0A9J6GP21</accession>
<feature type="signal peptide" evidence="8">
    <location>
        <begin position="1"/>
        <end position="17"/>
    </location>
</feature>
<keyword evidence="8" id="KW-0732">Signal</keyword>
<dbReference type="SMART" id="SM00355">
    <property type="entry name" value="ZnF_C2H2"/>
    <property type="match status" value="3"/>
</dbReference>
<keyword evidence="4 7" id="KW-0863">Zinc-finger</keyword>
<evidence type="ECO:0000256" key="8">
    <source>
        <dbReference type="SAM" id="SignalP"/>
    </source>
</evidence>
<evidence type="ECO:0000256" key="4">
    <source>
        <dbReference type="ARBA" id="ARBA00022771"/>
    </source>
</evidence>
<evidence type="ECO:0000256" key="1">
    <source>
        <dbReference type="ARBA" id="ARBA00004123"/>
    </source>
</evidence>
<dbReference type="FunFam" id="3.30.160.60:FF:001049">
    <property type="entry name" value="zinc finger protein 319"/>
    <property type="match status" value="1"/>
</dbReference>
<evidence type="ECO:0000256" key="6">
    <source>
        <dbReference type="ARBA" id="ARBA00023242"/>
    </source>
</evidence>
<dbReference type="InterPro" id="IPR050331">
    <property type="entry name" value="Zinc_finger"/>
</dbReference>
<dbReference type="FunFam" id="3.30.160.60:FF:002343">
    <property type="entry name" value="Zinc finger protein 33A"/>
    <property type="match status" value="1"/>
</dbReference>
<dbReference type="InterPro" id="IPR013087">
    <property type="entry name" value="Znf_C2H2_type"/>
</dbReference>
<dbReference type="PROSITE" id="PS50157">
    <property type="entry name" value="ZINC_FINGER_C2H2_2"/>
    <property type="match status" value="3"/>
</dbReference>
<dbReference type="Proteomes" id="UP000821853">
    <property type="component" value="Chromosome 8"/>
</dbReference>
<evidence type="ECO:0000313" key="10">
    <source>
        <dbReference type="EMBL" id="KAH9380230.1"/>
    </source>
</evidence>
<keyword evidence="2" id="KW-0479">Metal-binding</keyword>
<proteinExistence type="predicted"/>
<comment type="subcellular location">
    <subcellularLocation>
        <location evidence="1">Nucleus</location>
    </subcellularLocation>
</comment>
<dbReference type="OrthoDB" id="6406401at2759"/>
<evidence type="ECO:0000256" key="3">
    <source>
        <dbReference type="ARBA" id="ARBA00022737"/>
    </source>
</evidence>